<protein>
    <recommendedName>
        <fullName evidence="3">Transposase</fullName>
    </recommendedName>
</protein>
<name>A0ABP6CIA8_9ACTN</name>
<dbReference type="EMBL" id="BAAATD010000009">
    <property type="protein sequence ID" value="GAA2618096.1"/>
    <property type="molecule type" value="Genomic_DNA"/>
</dbReference>
<gene>
    <name evidence="1" type="ORF">GCM10010411_61840</name>
</gene>
<dbReference type="Proteomes" id="UP001501509">
    <property type="component" value="Unassembled WGS sequence"/>
</dbReference>
<keyword evidence="2" id="KW-1185">Reference proteome</keyword>
<evidence type="ECO:0000313" key="2">
    <source>
        <dbReference type="Proteomes" id="UP001501509"/>
    </source>
</evidence>
<organism evidence="1 2">
    <name type="scientific">Actinomadura fulvescens</name>
    <dbReference type="NCBI Taxonomy" id="46160"/>
    <lineage>
        <taxon>Bacteria</taxon>
        <taxon>Bacillati</taxon>
        <taxon>Actinomycetota</taxon>
        <taxon>Actinomycetes</taxon>
        <taxon>Streptosporangiales</taxon>
        <taxon>Thermomonosporaceae</taxon>
        <taxon>Actinomadura</taxon>
    </lineage>
</organism>
<sequence length="77" mass="8541">MLGNGLARAERHFAEIPGNYPGSSGIVSDGRLRPAVSTIRRAWAIRRFVSGAQRRVTAIRRRRRSDGVVLNRAQAMP</sequence>
<proteinExistence type="predicted"/>
<comment type="caution">
    <text evidence="1">The sequence shown here is derived from an EMBL/GenBank/DDBJ whole genome shotgun (WGS) entry which is preliminary data.</text>
</comment>
<reference evidence="2" key="1">
    <citation type="journal article" date="2019" name="Int. J. Syst. Evol. Microbiol.">
        <title>The Global Catalogue of Microorganisms (GCM) 10K type strain sequencing project: providing services to taxonomists for standard genome sequencing and annotation.</title>
        <authorList>
            <consortium name="The Broad Institute Genomics Platform"/>
            <consortium name="The Broad Institute Genome Sequencing Center for Infectious Disease"/>
            <person name="Wu L."/>
            <person name="Ma J."/>
        </authorList>
    </citation>
    <scope>NUCLEOTIDE SEQUENCE [LARGE SCALE GENOMIC DNA]</scope>
    <source>
        <strain evidence="2">JCM 6833</strain>
    </source>
</reference>
<accession>A0ABP6CIA8</accession>
<evidence type="ECO:0000313" key="1">
    <source>
        <dbReference type="EMBL" id="GAA2618096.1"/>
    </source>
</evidence>
<evidence type="ECO:0008006" key="3">
    <source>
        <dbReference type="Google" id="ProtNLM"/>
    </source>
</evidence>